<dbReference type="KEGG" id="spap:H3Z74_06190"/>
<comment type="similarity">
    <text evidence="1 3">Belongs to the pirin family.</text>
</comment>
<evidence type="ECO:0000256" key="1">
    <source>
        <dbReference type="ARBA" id="ARBA00008416"/>
    </source>
</evidence>
<dbReference type="InterPro" id="IPR012093">
    <property type="entry name" value="Pirin"/>
</dbReference>
<dbReference type="Gene3D" id="2.60.120.10">
    <property type="entry name" value="Jelly Rolls"/>
    <property type="match status" value="2"/>
</dbReference>
<protein>
    <submittedName>
        <fullName evidence="7">Pirin family protein</fullName>
    </submittedName>
</protein>
<evidence type="ECO:0000256" key="3">
    <source>
        <dbReference type="RuleBase" id="RU003457"/>
    </source>
</evidence>
<evidence type="ECO:0000259" key="6">
    <source>
        <dbReference type="Pfam" id="PF05726"/>
    </source>
</evidence>
<sequence length="300" mass="32717">MIEMVIDERRRSLGGGLEVGRVLPFAKRRMVGPFVFFDHMGPLDLAPGIDRSLDVRPHPHIGLSTVTYLFSGEIMHRDSIGSVLPVRPQEVNWMTAGRGITHSERFEKARAEGDRLHGIQAWVALPQADEETDPAFSHHEGGDLPQWSDAGVHGQLIAGSAYGLTAAVRTHSPLFYAHLEMEPGAMAEIPTDHSERALYVATGAVEFDGAEYTAGKMLVLGRDASKVRATRHATVMLLGGEPLGERFLYWNFVSSSKDRLAQAAADWKAGRMKLPDADDQEFIPLPDLPPPPAGPSGTAQ</sequence>
<dbReference type="PIRSF" id="PIRSF006232">
    <property type="entry name" value="Pirin"/>
    <property type="match status" value="1"/>
</dbReference>
<accession>A0A7H0LM71</accession>
<dbReference type="PANTHER" id="PTHR13903">
    <property type="entry name" value="PIRIN-RELATED"/>
    <property type="match status" value="1"/>
</dbReference>
<dbReference type="InterPro" id="IPR008778">
    <property type="entry name" value="Pirin_C_dom"/>
</dbReference>
<comment type="cofactor">
    <cofactor evidence="2">
        <name>Fe cation</name>
        <dbReference type="ChEBI" id="CHEBI:24875"/>
    </cofactor>
    <text evidence="2">Binds 1 Fe cation per subunit.</text>
</comment>
<keyword evidence="2" id="KW-0408">Iron</keyword>
<dbReference type="CDD" id="cd02909">
    <property type="entry name" value="cupin_pirin_N"/>
    <property type="match status" value="1"/>
</dbReference>
<dbReference type="SUPFAM" id="SSF51182">
    <property type="entry name" value="RmlC-like cupins"/>
    <property type="match status" value="1"/>
</dbReference>
<keyword evidence="8" id="KW-1185">Reference proteome</keyword>
<gene>
    <name evidence="7" type="ORF">H3Z74_06190</name>
</gene>
<dbReference type="Pfam" id="PF02678">
    <property type="entry name" value="Pirin"/>
    <property type="match status" value="1"/>
</dbReference>
<reference evidence="7 8" key="1">
    <citation type="submission" date="2020-09" db="EMBL/GenBank/DDBJ databases">
        <title>Sphingomonas sp., a new species isolated from pork steak.</title>
        <authorList>
            <person name="Heidler von Heilborn D."/>
        </authorList>
    </citation>
    <scope>NUCLEOTIDE SEQUENCE [LARGE SCALE GENOMIC DNA]</scope>
    <source>
        <strain evidence="8">S8-3T</strain>
    </source>
</reference>
<organism evidence="7 8">
    <name type="scientific">Sphingomonas alpina</name>
    <dbReference type="NCBI Taxonomy" id="653931"/>
    <lineage>
        <taxon>Bacteria</taxon>
        <taxon>Pseudomonadati</taxon>
        <taxon>Pseudomonadota</taxon>
        <taxon>Alphaproteobacteria</taxon>
        <taxon>Sphingomonadales</taxon>
        <taxon>Sphingomonadaceae</taxon>
        <taxon>Sphingomonas</taxon>
    </lineage>
</organism>
<feature type="region of interest" description="Disordered" evidence="4">
    <location>
        <begin position="278"/>
        <end position="300"/>
    </location>
</feature>
<feature type="binding site" evidence="2">
    <location>
        <position position="58"/>
    </location>
    <ligand>
        <name>Fe cation</name>
        <dbReference type="ChEBI" id="CHEBI:24875"/>
    </ligand>
</feature>
<evidence type="ECO:0000313" key="7">
    <source>
        <dbReference type="EMBL" id="QNQ10774.1"/>
    </source>
</evidence>
<evidence type="ECO:0000256" key="2">
    <source>
        <dbReference type="PIRSR" id="PIRSR006232-1"/>
    </source>
</evidence>
<feature type="binding site" evidence="2">
    <location>
        <position position="102"/>
    </location>
    <ligand>
        <name>Fe cation</name>
        <dbReference type="ChEBI" id="CHEBI:24875"/>
    </ligand>
</feature>
<proteinExistence type="inferred from homology"/>
<keyword evidence="2" id="KW-0479">Metal-binding</keyword>
<dbReference type="PANTHER" id="PTHR13903:SF8">
    <property type="entry name" value="PIRIN"/>
    <property type="match status" value="1"/>
</dbReference>
<dbReference type="InterPro" id="IPR014710">
    <property type="entry name" value="RmlC-like_jellyroll"/>
</dbReference>
<name>A0A7H0LM71_9SPHN</name>
<dbReference type="Pfam" id="PF05726">
    <property type="entry name" value="Pirin_C"/>
    <property type="match status" value="1"/>
</dbReference>
<dbReference type="Proteomes" id="UP000516148">
    <property type="component" value="Chromosome"/>
</dbReference>
<dbReference type="InterPro" id="IPR011051">
    <property type="entry name" value="RmlC_Cupin_sf"/>
</dbReference>
<feature type="domain" description="Pirin N-terminal" evidence="5">
    <location>
        <begin position="19"/>
        <end position="123"/>
    </location>
</feature>
<dbReference type="InterPro" id="IPR003829">
    <property type="entry name" value="Pirin_N_dom"/>
</dbReference>
<evidence type="ECO:0000256" key="4">
    <source>
        <dbReference type="SAM" id="MobiDB-lite"/>
    </source>
</evidence>
<dbReference type="AlphaFoldDB" id="A0A7H0LM71"/>
<feature type="binding site" evidence="2">
    <location>
        <position position="104"/>
    </location>
    <ligand>
        <name>Fe cation</name>
        <dbReference type="ChEBI" id="CHEBI:24875"/>
    </ligand>
</feature>
<dbReference type="EMBL" id="CP061038">
    <property type="protein sequence ID" value="QNQ10774.1"/>
    <property type="molecule type" value="Genomic_DNA"/>
</dbReference>
<feature type="binding site" evidence="2">
    <location>
        <position position="60"/>
    </location>
    <ligand>
        <name>Fe cation</name>
        <dbReference type="ChEBI" id="CHEBI:24875"/>
    </ligand>
</feature>
<dbReference type="CDD" id="cd02247">
    <property type="entry name" value="cupin_pirin_C"/>
    <property type="match status" value="1"/>
</dbReference>
<evidence type="ECO:0000259" key="5">
    <source>
        <dbReference type="Pfam" id="PF02678"/>
    </source>
</evidence>
<dbReference type="GO" id="GO:0046872">
    <property type="term" value="F:metal ion binding"/>
    <property type="evidence" value="ECO:0007669"/>
    <property type="project" value="UniProtKB-KW"/>
</dbReference>
<dbReference type="RefSeq" id="WP_187763064.1">
    <property type="nucleotide sequence ID" value="NZ_CP061038.1"/>
</dbReference>
<feature type="domain" description="Pirin C-terminal" evidence="6">
    <location>
        <begin position="176"/>
        <end position="272"/>
    </location>
</feature>
<evidence type="ECO:0000313" key="8">
    <source>
        <dbReference type="Proteomes" id="UP000516148"/>
    </source>
</evidence>